<comment type="domain">
    <text evidence="7">The DHHC domain is required for palmitoyltransferase activity.</text>
</comment>
<dbReference type="GO" id="GO:0019706">
    <property type="term" value="F:protein-cysteine S-palmitoyltransferase activity"/>
    <property type="evidence" value="ECO:0007669"/>
    <property type="project" value="UniProtKB-EC"/>
</dbReference>
<keyword evidence="10" id="KW-1185">Reference proteome</keyword>
<dbReference type="GO" id="GO:0005794">
    <property type="term" value="C:Golgi apparatus"/>
    <property type="evidence" value="ECO:0007669"/>
    <property type="project" value="TreeGrafter"/>
</dbReference>
<feature type="compositionally biased region" description="Low complexity" evidence="8">
    <location>
        <begin position="515"/>
        <end position="538"/>
    </location>
</feature>
<keyword evidence="6 7" id="KW-0012">Acyltransferase</keyword>
<gene>
    <name evidence="11" type="primary">LOC108633019</name>
</gene>
<evidence type="ECO:0000256" key="5">
    <source>
        <dbReference type="ARBA" id="ARBA00023136"/>
    </source>
</evidence>
<dbReference type="InterPro" id="IPR039859">
    <property type="entry name" value="PFA4/ZDH16/20/ERF2-like"/>
</dbReference>
<name>A0AAJ7JIH7_9HYME</name>
<dbReference type="AlphaFoldDB" id="A0AAJ7JIH7"/>
<evidence type="ECO:0000259" key="9">
    <source>
        <dbReference type="Pfam" id="PF01529"/>
    </source>
</evidence>
<keyword evidence="3 7" id="KW-0812">Transmembrane</keyword>
<evidence type="ECO:0000313" key="10">
    <source>
        <dbReference type="Proteomes" id="UP000694925"/>
    </source>
</evidence>
<feature type="domain" description="Palmitoyltransferase DHHC" evidence="9">
    <location>
        <begin position="150"/>
        <end position="317"/>
    </location>
</feature>
<keyword evidence="4 7" id="KW-1133">Transmembrane helix</keyword>
<dbReference type="PANTHER" id="PTHR22883">
    <property type="entry name" value="ZINC FINGER DHHC DOMAIN CONTAINING PROTEIN"/>
    <property type="match status" value="1"/>
</dbReference>
<dbReference type="Pfam" id="PF01529">
    <property type="entry name" value="DHHC"/>
    <property type="match status" value="1"/>
</dbReference>
<evidence type="ECO:0000256" key="4">
    <source>
        <dbReference type="ARBA" id="ARBA00022989"/>
    </source>
</evidence>
<dbReference type="GO" id="GO:0006612">
    <property type="term" value="P:protein targeting to membrane"/>
    <property type="evidence" value="ECO:0007669"/>
    <property type="project" value="TreeGrafter"/>
</dbReference>
<sequence>MCVMQNASETKGSRATNSIPSRLCSGSASVLSWMNAFIAVKLDRKRETDRPERRKFRRVHGLQLPLDPRQVIGWIVIAIIAINTFTMLTPLLEPNYRLILTIVIASIFVVHVCSHAVVLLLDPADPRIRSRSTNKIMPEFDRNVHAHVIENGKCHLCDITTESNRTKHCSICNKCIVRFDHHCKWLNNCIGARNYVVFLICLISAILANLIVVVLSVMEFSLLLLPKRIRNCSEPDCSTYYYYQTYQARTENGTTSDWERHPLASFIAPASDTGTIIALSAIGVLSMIAAILLLHLCCFHGYIACLGMTTYEYVKNKREKKASVISASAETSKIVVDGSIIPRSGSGDPWRPFTSTDDAFDPRRLRIASVATNSYYEPIFEMETFFRTYVTITSNGKKRKLRKWRKCRKKRKSSRQELFHANALSLSEINEIVNSHESTTVEAIAPIVRPLSKFDSLHPSSKETDFIMLAPSTYDKADDVARFSRRKGLTVIREKSKLSPILESEFSKSVTPHHSSLSGSAYSVHSSSSSSIPVSCSS</sequence>
<evidence type="ECO:0000256" key="8">
    <source>
        <dbReference type="SAM" id="MobiDB-lite"/>
    </source>
</evidence>
<protein>
    <recommendedName>
        <fullName evidence="7">Palmitoyltransferase</fullName>
        <ecNumber evidence="7">2.3.1.225</ecNumber>
    </recommendedName>
</protein>
<dbReference type="PROSITE" id="PS50216">
    <property type="entry name" value="DHHC"/>
    <property type="match status" value="1"/>
</dbReference>
<dbReference type="GeneID" id="108633019"/>
<dbReference type="Proteomes" id="UP000694925">
    <property type="component" value="Unplaced"/>
</dbReference>
<dbReference type="GO" id="GO:0005783">
    <property type="term" value="C:endoplasmic reticulum"/>
    <property type="evidence" value="ECO:0007669"/>
    <property type="project" value="TreeGrafter"/>
</dbReference>
<evidence type="ECO:0000256" key="1">
    <source>
        <dbReference type="ARBA" id="ARBA00004141"/>
    </source>
</evidence>
<proteinExistence type="inferred from homology"/>
<dbReference type="PANTHER" id="PTHR22883:SF203">
    <property type="entry name" value="PALMITOYLTRANSFERASE"/>
    <property type="match status" value="1"/>
</dbReference>
<feature type="transmembrane region" description="Helical" evidence="7">
    <location>
        <begin position="71"/>
        <end position="92"/>
    </location>
</feature>
<feature type="transmembrane region" description="Helical" evidence="7">
    <location>
        <begin position="276"/>
        <end position="309"/>
    </location>
</feature>
<evidence type="ECO:0000313" key="11">
    <source>
        <dbReference type="RefSeq" id="XP_017893430.1"/>
    </source>
</evidence>
<evidence type="ECO:0000256" key="3">
    <source>
        <dbReference type="ARBA" id="ARBA00022692"/>
    </source>
</evidence>
<feature type="region of interest" description="Disordered" evidence="8">
    <location>
        <begin position="507"/>
        <end position="538"/>
    </location>
</feature>
<organism evidence="10 11">
    <name type="scientific">Ceratina calcarata</name>
    <dbReference type="NCBI Taxonomy" id="156304"/>
    <lineage>
        <taxon>Eukaryota</taxon>
        <taxon>Metazoa</taxon>
        <taxon>Ecdysozoa</taxon>
        <taxon>Arthropoda</taxon>
        <taxon>Hexapoda</taxon>
        <taxon>Insecta</taxon>
        <taxon>Pterygota</taxon>
        <taxon>Neoptera</taxon>
        <taxon>Endopterygota</taxon>
        <taxon>Hymenoptera</taxon>
        <taxon>Apocrita</taxon>
        <taxon>Aculeata</taxon>
        <taxon>Apoidea</taxon>
        <taxon>Anthophila</taxon>
        <taxon>Apidae</taxon>
        <taxon>Ceratina</taxon>
        <taxon>Zadontomerus</taxon>
    </lineage>
</organism>
<keyword evidence="5 7" id="KW-0472">Membrane</keyword>
<comment type="catalytic activity">
    <reaction evidence="7">
        <text>L-cysteinyl-[protein] + hexadecanoyl-CoA = S-hexadecanoyl-L-cysteinyl-[protein] + CoA</text>
        <dbReference type="Rhea" id="RHEA:36683"/>
        <dbReference type="Rhea" id="RHEA-COMP:10131"/>
        <dbReference type="Rhea" id="RHEA-COMP:11032"/>
        <dbReference type="ChEBI" id="CHEBI:29950"/>
        <dbReference type="ChEBI" id="CHEBI:57287"/>
        <dbReference type="ChEBI" id="CHEBI:57379"/>
        <dbReference type="ChEBI" id="CHEBI:74151"/>
        <dbReference type="EC" id="2.3.1.225"/>
    </reaction>
</comment>
<comment type="similarity">
    <text evidence="7">Belongs to the DHHC palmitoyltransferase family.</text>
</comment>
<feature type="transmembrane region" description="Helical" evidence="7">
    <location>
        <begin position="195"/>
        <end position="218"/>
    </location>
</feature>
<reference evidence="11" key="1">
    <citation type="submission" date="2025-08" db="UniProtKB">
        <authorList>
            <consortium name="RefSeq"/>
        </authorList>
    </citation>
    <scope>IDENTIFICATION</scope>
    <source>
        <tissue evidence="11">Whole body</tissue>
    </source>
</reference>
<evidence type="ECO:0000256" key="7">
    <source>
        <dbReference type="RuleBase" id="RU079119"/>
    </source>
</evidence>
<keyword evidence="2 7" id="KW-0808">Transferase</keyword>
<dbReference type="KEGG" id="ccal:108633019"/>
<dbReference type="InterPro" id="IPR001594">
    <property type="entry name" value="Palmitoyltrfase_DHHC"/>
</dbReference>
<dbReference type="GO" id="GO:0016020">
    <property type="term" value="C:membrane"/>
    <property type="evidence" value="ECO:0007669"/>
    <property type="project" value="UniProtKB-SubCell"/>
</dbReference>
<evidence type="ECO:0000256" key="6">
    <source>
        <dbReference type="ARBA" id="ARBA00023315"/>
    </source>
</evidence>
<comment type="subcellular location">
    <subcellularLocation>
        <location evidence="1">Membrane</location>
        <topology evidence="1">Multi-pass membrane protein</topology>
    </subcellularLocation>
</comment>
<accession>A0AAJ7JIH7</accession>
<feature type="transmembrane region" description="Helical" evidence="7">
    <location>
        <begin position="98"/>
        <end position="121"/>
    </location>
</feature>
<evidence type="ECO:0000256" key="2">
    <source>
        <dbReference type="ARBA" id="ARBA00022679"/>
    </source>
</evidence>
<dbReference type="RefSeq" id="XP_017893430.1">
    <property type="nucleotide sequence ID" value="XM_018037941.2"/>
</dbReference>
<dbReference type="EC" id="2.3.1.225" evidence="7"/>